<dbReference type="AlphaFoldDB" id="A0A084WED9"/>
<dbReference type="EnsemblMetazoa" id="ASIC016569-RA">
    <property type="protein sequence ID" value="ASIC016569-PA"/>
    <property type="gene ID" value="ASIC016569"/>
</dbReference>
<feature type="transmembrane region" description="Helical" evidence="1">
    <location>
        <begin position="1112"/>
        <end position="1131"/>
    </location>
</feature>
<keyword evidence="6" id="KW-1185">Reference proteome</keyword>
<keyword evidence="1" id="KW-0472">Membrane</keyword>
<organism evidence="4">
    <name type="scientific">Anopheles sinensis</name>
    <name type="common">Mosquito</name>
    <dbReference type="NCBI Taxonomy" id="74873"/>
    <lineage>
        <taxon>Eukaryota</taxon>
        <taxon>Metazoa</taxon>
        <taxon>Ecdysozoa</taxon>
        <taxon>Arthropoda</taxon>
        <taxon>Hexapoda</taxon>
        <taxon>Insecta</taxon>
        <taxon>Pterygota</taxon>
        <taxon>Neoptera</taxon>
        <taxon>Endopterygota</taxon>
        <taxon>Diptera</taxon>
        <taxon>Nematocera</taxon>
        <taxon>Culicoidea</taxon>
        <taxon>Culicidae</taxon>
        <taxon>Anophelinae</taxon>
        <taxon>Anopheles</taxon>
    </lineage>
</organism>
<dbReference type="InterPro" id="IPR002656">
    <property type="entry name" value="Acyl_transf_3_dom"/>
</dbReference>
<keyword evidence="1" id="KW-1133">Transmembrane helix</keyword>
<keyword evidence="1" id="KW-0812">Transmembrane</keyword>
<keyword evidence="2" id="KW-0732">Signal</keyword>
<feature type="transmembrane region" description="Helical" evidence="1">
    <location>
        <begin position="1075"/>
        <end position="1100"/>
    </location>
</feature>
<feature type="domain" description="Acyltransferase 3" evidence="3">
    <location>
        <begin position="213"/>
        <end position="537"/>
    </location>
</feature>
<dbReference type="VEuPathDB" id="VectorBase:ASIS004079"/>
<feature type="transmembrane region" description="Helical" evidence="1">
    <location>
        <begin position="476"/>
        <end position="498"/>
    </location>
</feature>
<evidence type="ECO:0000256" key="1">
    <source>
        <dbReference type="SAM" id="Phobius"/>
    </source>
</evidence>
<feature type="transmembrane region" description="Helical" evidence="1">
    <location>
        <begin position="703"/>
        <end position="724"/>
    </location>
</feature>
<evidence type="ECO:0000313" key="4">
    <source>
        <dbReference type="EMBL" id="KFB48583.1"/>
    </source>
</evidence>
<dbReference type="EMBL" id="KE525341">
    <property type="protein sequence ID" value="KFB48583.1"/>
    <property type="molecule type" value="Genomic_DNA"/>
</dbReference>
<dbReference type="Proteomes" id="UP000030765">
    <property type="component" value="Unassembled WGS sequence"/>
</dbReference>
<sequence length="1199" mass="137383">MVRLRTFLHPLVLAAVAFVPLSHGDGDLQLPALYELDEWTECSQLYCMARVIVSSKGKPGSSAAFDPINDLQRFRRTLLDRGVCLFSVDTISERKSDGERHFPAQAWNRTDRYILEREHFPSHFHANESTLLAASVVIDRQLAAQHPGLAAYTEIEYCLEKRSVEDFDHAVSISLALVLVVGCVTSWQACSWIFRELRSPRTNVGHKPFLLFDLYKNFAMVGSVVAHCVLFGPFLMPLKNIDFLEQIMAHPNAKMYRLLCPFLMLVFFTMSSMLLTVKLLQDRTANRSQSTRPTTFAAIVAHRLIRLQPLNLLTVGFCAFAYDRFIGGPLAPRQLIFEQGACRSRWWMNVLFISNFNMHKPCLPHSWYISADFQLFLLIALLLFAVFSLHEMRFFLMDSAYLAQLYTPFYNNLSWSVGGMVAGFVYDHYQRCASQTSLATIRHRVNLFIAVAFLPLLAFGRLTLAASEGSAGDERLWLATCYAAFKLSAAAFFSAGILRILLTEKDFPGSAIVRIGAKLYYCVYLIHMPVFRIVFSRATNTVEVTPELLVDEYDLMPPLFHYENVTNCFERYSNSLYCVVKTVVQPNDSSEIWRTIEKVSKLPSYHEHSQLDRGMCVESCVRLVNGLDPETASLLATDPIKVNPYHLLSIPSENTSLSQYQQRYGKILNICVNYHLRERYNMIGYSELERCVTAETFRPALDVYHVAFLMIMLVLMTLVIYATFFDWKNSSNSSEKSEDVRQTGSMWLEFSLRRSWSQLIAKPRTILQRDFAFVEIFRLLSVFLIIALHSMMMFAAASTKNIRPMEEFFDQTLMRIATSIFPFQVHTFFTISGVMLAVYFLDQASSAKARIGWSFYGKAIVVRYLRVFPALFILWLFQASWMDRLSEGPGDYRLVELEKDNCRTNGWLNFLLLNNYFRYRNMCLQQSWHLAVDFHYCLIGVPFLLLIHRHPRLTKPLIFGAVAFSIGAPIVNLYRWKLPGVILVSFKHVRFLNYILPDNEYDYVVSHAHICSYFSGIFAGMAYHRFRNGGFPEALSGGKTFRYLRWFPLAMVLLQASAAPLFYHLDYSEPLLWNAIFGALHRCCWGAMCAIGILHGATVWRARHARIHFHPVLLVLSRLSFGVFMVQFSVLRSLARNASGEGIDFSWKIGLITLACTWVGSYTAALFLALFVELPFASVFQHAFEPKRFISVENDKKLT</sequence>
<dbReference type="OMA" id="TEIEYCL"/>
<dbReference type="Pfam" id="PF01757">
    <property type="entry name" value="Acyl_transf_3"/>
    <property type="match status" value="2"/>
</dbReference>
<feature type="transmembrane region" description="Helical" evidence="1">
    <location>
        <begin position="367"/>
        <end position="389"/>
    </location>
</feature>
<feature type="transmembrane region" description="Helical" evidence="1">
    <location>
        <begin position="861"/>
        <end position="881"/>
    </location>
</feature>
<dbReference type="OrthoDB" id="10265389at2759"/>
<feature type="transmembrane region" description="Helical" evidence="1">
    <location>
        <begin position="447"/>
        <end position="464"/>
    </location>
</feature>
<feature type="domain" description="Acyltransferase 3" evidence="3">
    <location>
        <begin position="772"/>
        <end position="1159"/>
    </location>
</feature>
<accession>A0A084WED9</accession>
<name>A0A084WED9_ANOSI</name>
<feature type="transmembrane region" description="Helical" evidence="1">
    <location>
        <begin position="1043"/>
        <end position="1063"/>
    </location>
</feature>
<protein>
    <recommendedName>
        <fullName evidence="3">Acyltransferase 3 domain-containing protein</fullName>
    </recommendedName>
</protein>
<feature type="transmembrane region" description="Helical" evidence="1">
    <location>
        <begin position="927"/>
        <end position="945"/>
    </location>
</feature>
<feature type="transmembrane region" description="Helical" evidence="1">
    <location>
        <begin position="1151"/>
        <end position="1172"/>
    </location>
</feature>
<dbReference type="InterPro" id="IPR052728">
    <property type="entry name" value="O2_lipid_transport_reg"/>
</dbReference>
<evidence type="ECO:0000259" key="3">
    <source>
        <dbReference type="Pfam" id="PF01757"/>
    </source>
</evidence>
<feature type="signal peptide" evidence="2">
    <location>
        <begin position="1"/>
        <end position="24"/>
    </location>
</feature>
<reference evidence="5" key="2">
    <citation type="submission" date="2020-05" db="UniProtKB">
        <authorList>
            <consortium name="EnsemblMetazoa"/>
        </authorList>
    </citation>
    <scope>IDENTIFICATION</scope>
</reference>
<reference evidence="4 6" key="1">
    <citation type="journal article" date="2014" name="BMC Genomics">
        <title>Genome sequence of Anopheles sinensis provides insight into genetics basis of mosquito competence for malaria parasites.</title>
        <authorList>
            <person name="Zhou D."/>
            <person name="Zhang D."/>
            <person name="Ding G."/>
            <person name="Shi L."/>
            <person name="Hou Q."/>
            <person name="Ye Y."/>
            <person name="Xu Y."/>
            <person name="Zhou H."/>
            <person name="Xiong C."/>
            <person name="Li S."/>
            <person name="Yu J."/>
            <person name="Hong S."/>
            <person name="Yu X."/>
            <person name="Zou P."/>
            <person name="Chen C."/>
            <person name="Chang X."/>
            <person name="Wang W."/>
            <person name="Lv Y."/>
            <person name="Sun Y."/>
            <person name="Ma L."/>
            <person name="Shen B."/>
            <person name="Zhu C."/>
        </authorList>
    </citation>
    <scope>NUCLEOTIDE SEQUENCE [LARGE SCALE GENOMIC DNA]</scope>
</reference>
<gene>
    <name evidence="4" type="ORF">ZHAS_00016569</name>
</gene>
<evidence type="ECO:0000313" key="6">
    <source>
        <dbReference type="Proteomes" id="UP000030765"/>
    </source>
</evidence>
<dbReference type="EMBL" id="ATLV01023205">
    <property type="status" value="NOT_ANNOTATED_CDS"/>
    <property type="molecule type" value="Genomic_DNA"/>
</dbReference>
<dbReference type="GO" id="GO:0016747">
    <property type="term" value="F:acyltransferase activity, transferring groups other than amino-acyl groups"/>
    <property type="evidence" value="ECO:0007669"/>
    <property type="project" value="InterPro"/>
</dbReference>
<feature type="transmembrane region" description="Helical" evidence="1">
    <location>
        <begin position="957"/>
        <end position="976"/>
    </location>
</feature>
<feature type="transmembrane region" description="Helical" evidence="1">
    <location>
        <begin position="171"/>
        <end position="194"/>
    </location>
</feature>
<evidence type="ECO:0000313" key="5">
    <source>
        <dbReference type="EnsemblMetazoa" id="ASIC016569-PA"/>
    </source>
</evidence>
<dbReference type="EMBL" id="ATLV01023204">
    <property type="status" value="NOT_ANNOTATED_CDS"/>
    <property type="molecule type" value="Genomic_DNA"/>
</dbReference>
<feature type="chain" id="PRO_5001784742" description="Acyltransferase 3 domain-containing protein" evidence="2">
    <location>
        <begin position="25"/>
        <end position="1199"/>
    </location>
</feature>
<feature type="transmembrane region" description="Helical" evidence="1">
    <location>
        <begin position="255"/>
        <end position="277"/>
    </location>
</feature>
<proteinExistence type="predicted"/>
<feature type="transmembrane region" description="Helical" evidence="1">
    <location>
        <begin position="409"/>
        <end position="426"/>
    </location>
</feature>
<dbReference type="VEuPathDB" id="VectorBase:ASIC016569"/>
<dbReference type="VEuPathDB" id="VectorBase:ASIS004609"/>
<dbReference type="VEuPathDB" id="VectorBase:ASIS001402"/>
<dbReference type="PANTHER" id="PTHR11161">
    <property type="entry name" value="O-ACYLTRANSFERASE"/>
    <property type="match status" value="1"/>
</dbReference>
<feature type="transmembrane region" description="Helical" evidence="1">
    <location>
        <begin position="776"/>
        <end position="796"/>
    </location>
</feature>
<feature type="transmembrane region" description="Helical" evidence="1">
    <location>
        <begin position="214"/>
        <end position="235"/>
    </location>
</feature>
<evidence type="ECO:0000256" key="2">
    <source>
        <dbReference type="SAM" id="SignalP"/>
    </source>
</evidence>
<feature type="transmembrane region" description="Helical" evidence="1">
    <location>
        <begin position="816"/>
        <end position="841"/>
    </location>
</feature>
<dbReference type="PANTHER" id="PTHR11161:SF22">
    <property type="entry name" value="ACYLTRANSFERASE 3 DOMAIN-CONTAINING PROTEIN-RELATED"/>
    <property type="match status" value="1"/>
</dbReference>